<dbReference type="SUPFAM" id="SSF110942">
    <property type="entry name" value="HSP90 C-terminal domain"/>
    <property type="match status" value="1"/>
</dbReference>
<dbReference type="InterPro" id="IPR019805">
    <property type="entry name" value="Heat_shock_protein_90_CS"/>
</dbReference>
<dbReference type="InterPro" id="IPR003594">
    <property type="entry name" value="HATPase_dom"/>
</dbReference>
<reference evidence="8" key="1">
    <citation type="journal article" date="2023" name="Nat. Commun.">
        <title>Diploid and tetraploid genomes of Acorus and the evolution of monocots.</title>
        <authorList>
            <person name="Ma L."/>
            <person name="Liu K.W."/>
            <person name="Li Z."/>
            <person name="Hsiao Y.Y."/>
            <person name="Qi Y."/>
            <person name="Fu T."/>
            <person name="Tang G.D."/>
            <person name="Zhang D."/>
            <person name="Sun W.H."/>
            <person name="Liu D.K."/>
            <person name="Li Y."/>
            <person name="Chen G.Z."/>
            <person name="Liu X.D."/>
            <person name="Liao X.Y."/>
            <person name="Jiang Y.T."/>
            <person name="Yu X."/>
            <person name="Hao Y."/>
            <person name="Huang J."/>
            <person name="Zhao X.W."/>
            <person name="Ke S."/>
            <person name="Chen Y.Y."/>
            <person name="Wu W.L."/>
            <person name="Hsu J.L."/>
            <person name="Lin Y.F."/>
            <person name="Huang M.D."/>
            <person name="Li C.Y."/>
            <person name="Huang L."/>
            <person name="Wang Z.W."/>
            <person name="Zhao X."/>
            <person name="Zhong W.Y."/>
            <person name="Peng D.H."/>
            <person name="Ahmad S."/>
            <person name="Lan S."/>
            <person name="Zhang J.S."/>
            <person name="Tsai W.C."/>
            <person name="Van de Peer Y."/>
            <person name="Liu Z.J."/>
        </authorList>
    </citation>
    <scope>NUCLEOTIDE SEQUENCE</scope>
    <source>
        <strain evidence="8">CP</strain>
    </source>
</reference>
<dbReference type="Pfam" id="PF00183">
    <property type="entry name" value="HSP90"/>
    <property type="match status" value="1"/>
</dbReference>
<dbReference type="InterPro" id="IPR036890">
    <property type="entry name" value="HATPase_C_sf"/>
</dbReference>
<keyword evidence="5" id="KW-0143">Chaperone</keyword>
<evidence type="ECO:0000256" key="4">
    <source>
        <dbReference type="ARBA" id="ARBA00023016"/>
    </source>
</evidence>
<dbReference type="InterPro" id="IPR020575">
    <property type="entry name" value="Hsp90_N"/>
</dbReference>
<dbReference type="GO" id="GO:0016887">
    <property type="term" value="F:ATP hydrolysis activity"/>
    <property type="evidence" value="ECO:0007669"/>
    <property type="project" value="InterPro"/>
</dbReference>
<keyword evidence="3" id="KW-0067">ATP-binding</keyword>
<dbReference type="InterPro" id="IPR037196">
    <property type="entry name" value="HSP90_C"/>
</dbReference>
<dbReference type="GO" id="GO:0005524">
    <property type="term" value="F:ATP binding"/>
    <property type="evidence" value="ECO:0007669"/>
    <property type="project" value="UniProtKB-KW"/>
</dbReference>
<evidence type="ECO:0000256" key="5">
    <source>
        <dbReference type="ARBA" id="ARBA00023186"/>
    </source>
</evidence>
<dbReference type="Gene3D" id="3.30.565.10">
    <property type="entry name" value="Histidine kinase-like ATPase, C-terminal domain"/>
    <property type="match status" value="1"/>
</dbReference>
<reference evidence="8" key="2">
    <citation type="submission" date="2023-06" db="EMBL/GenBank/DDBJ databases">
        <authorList>
            <person name="Ma L."/>
            <person name="Liu K.-W."/>
            <person name="Li Z."/>
            <person name="Hsiao Y.-Y."/>
            <person name="Qi Y."/>
            <person name="Fu T."/>
            <person name="Tang G."/>
            <person name="Zhang D."/>
            <person name="Sun W.-H."/>
            <person name="Liu D.-K."/>
            <person name="Li Y."/>
            <person name="Chen G.-Z."/>
            <person name="Liu X.-D."/>
            <person name="Liao X.-Y."/>
            <person name="Jiang Y.-T."/>
            <person name="Yu X."/>
            <person name="Hao Y."/>
            <person name="Huang J."/>
            <person name="Zhao X.-W."/>
            <person name="Ke S."/>
            <person name="Chen Y.-Y."/>
            <person name="Wu W.-L."/>
            <person name="Hsu J.-L."/>
            <person name="Lin Y.-F."/>
            <person name="Huang M.-D."/>
            <person name="Li C.-Y."/>
            <person name="Huang L."/>
            <person name="Wang Z.-W."/>
            <person name="Zhao X."/>
            <person name="Zhong W.-Y."/>
            <person name="Peng D.-H."/>
            <person name="Ahmad S."/>
            <person name="Lan S."/>
            <person name="Zhang J.-S."/>
            <person name="Tsai W.-C."/>
            <person name="Van De Peer Y."/>
            <person name="Liu Z.-J."/>
        </authorList>
    </citation>
    <scope>NUCLEOTIDE SEQUENCE</scope>
    <source>
        <strain evidence="8">CP</strain>
        <tissue evidence="8">Leaves</tissue>
    </source>
</reference>
<proteinExistence type="inferred from homology"/>
<dbReference type="PROSITE" id="PS00298">
    <property type="entry name" value="HSP90"/>
    <property type="match status" value="1"/>
</dbReference>
<feature type="region of interest" description="Disordered" evidence="6">
    <location>
        <begin position="220"/>
        <end position="246"/>
    </location>
</feature>
<dbReference type="GO" id="GO:0051082">
    <property type="term" value="F:unfolded protein binding"/>
    <property type="evidence" value="ECO:0007669"/>
    <property type="project" value="InterPro"/>
</dbReference>
<dbReference type="AlphaFoldDB" id="A0AAV9DTE0"/>
<dbReference type="PANTHER" id="PTHR11528">
    <property type="entry name" value="HEAT SHOCK PROTEIN 90 FAMILY MEMBER"/>
    <property type="match status" value="1"/>
</dbReference>
<dbReference type="FunFam" id="3.30.565.10:FF:000012">
    <property type="entry name" value="Heat shock cognate protein"/>
    <property type="match status" value="1"/>
</dbReference>
<keyword evidence="2" id="KW-0547">Nucleotide-binding</keyword>
<dbReference type="InterPro" id="IPR001404">
    <property type="entry name" value="Hsp90_fam"/>
</dbReference>
<evidence type="ECO:0000313" key="8">
    <source>
        <dbReference type="EMBL" id="KAK1303533.1"/>
    </source>
</evidence>
<gene>
    <name evidence="8" type="primary">HSP83A</name>
    <name evidence="8" type="ORF">QJS10_CPB11g01932</name>
</gene>
<dbReference type="SMART" id="SM00387">
    <property type="entry name" value="HATPase_c"/>
    <property type="match status" value="1"/>
</dbReference>
<dbReference type="Gene3D" id="1.20.120.790">
    <property type="entry name" value="Heat shock protein 90, C-terminal domain"/>
    <property type="match status" value="1"/>
</dbReference>
<dbReference type="Proteomes" id="UP001180020">
    <property type="component" value="Unassembled WGS sequence"/>
</dbReference>
<dbReference type="EMBL" id="JAUJYO010000011">
    <property type="protein sequence ID" value="KAK1303533.1"/>
    <property type="molecule type" value="Genomic_DNA"/>
</dbReference>
<dbReference type="Pfam" id="PF13589">
    <property type="entry name" value="HATPase_c_3"/>
    <property type="match status" value="1"/>
</dbReference>
<evidence type="ECO:0000259" key="7">
    <source>
        <dbReference type="SMART" id="SM00387"/>
    </source>
</evidence>
<sequence>MADVHMGEAETFAFQAEINQLLSLIINTFYSNKEIFLRELISNSSDALDKIRFESLTDKSKLDAQPELFIRLVPDKANKTLSVIDSGVGMTKADLVNNLGTIARSGTKEFMEALQAGADVSMIGQFGVGFYSAYLVAEKVIVTTKHNDDEQYVWESQAGGSFTVTRDVNGEPLGRGTKITLFLKDDQLEYLEERRLKDLVKKHSEFISYPIYLWTEKTTEKEISDDEDEEAEKKEEGDVEDVDEDKEIKSKKKKDILGDRVEKVVVSDRIVDSPCCLVTGEYGWTANMERIMKAQALRDSSMGAYMSSKKTMEINPDNGIMEELRKRAEADKNDKSVKDLVLLLFETALLTSGFSLDDPNMFAGRIHRMLKLGLSIDEDEVPVAMLRCRSWRKLVLRRAKWRRSTKGKYLSGFQFEAF</sequence>
<feature type="domain" description="Histidine kinase/HSP90-like ATPase" evidence="7">
    <location>
        <begin position="32"/>
        <end position="187"/>
    </location>
</feature>
<organism evidence="8 9">
    <name type="scientific">Acorus calamus</name>
    <name type="common">Sweet flag</name>
    <dbReference type="NCBI Taxonomy" id="4465"/>
    <lineage>
        <taxon>Eukaryota</taxon>
        <taxon>Viridiplantae</taxon>
        <taxon>Streptophyta</taxon>
        <taxon>Embryophyta</taxon>
        <taxon>Tracheophyta</taxon>
        <taxon>Spermatophyta</taxon>
        <taxon>Magnoliopsida</taxon>
        <taxon>Liliopsida</taxon>
        <taxon>Acoraceae</taxon>
        <taxon>Acorus</taxon>
    </lineage>
</organism>
<evidence type="ECO:0000256" key="2">
    <source>
        <dbReference type="ARBA" id="ARBA00022741"/>
    </source>
</evidence>
<dbReference type="FunFam" id="1.20.120.790:FF:000001">
    <property type="entry name" value="Heat shock protein 90 alpha"/>
    <property type="match status" value="1"/>
</dbReference>
<comment type="similarity">
    <text evidence="1">Belongs to the heat shock protein 90 family.</text>
</comment>
<protein>
    <submittedName>
        <fullName evidence="8">Heat shock protein 83</fullName>
    </submittedName>
</protein>
<keyword evidence="4 8" id="KW-0346">Stress response</keyword>
<accession>A0AAV9DTE0</accession>
<dbReference type="CDD" id="cd16927">
    <property type="entry name" value="HATPase_Hsp90-like"/>
    <property type="match status" value="1"/>
</dbReference>
<evidence type="ECO:0000256" key="1">
    <source>
        <dbReference type="ARBA" id="ARBA00008239"/>
    </source>
</evidence>
<dbReference type="GO" id="GO:0140662">
    <property type="term" value="F:ATP-dependent protein folding chaperone"/>
    <property type="evidence" value="ECO:0007669"/>
    <property type="project" value="InterPro"/>
</dbReference>
<name>A0AAV9DTE0_ACOCL</name>
<evidence type="ECO:0000256" key="3">
    <source>
        <dbReference type="ARBA" id="ARBA00022840"/>
    </source>
</evidence>
<comment type="caution">
    <text evidence="8">The sequence shown here is derived from an EMBL/GenBank/DDBJ whole genome shotgun (WGS) entry which is preliminary data.</text>
</comment>
<dbReference type="PRINTS" id="PR00775">
    <property type="entry name" value="HEATSHOCK90"/>
</dbReference>
<keyword evidence="9" id="KW-1185">Reference proteome</keyword>
<evidence type="ECO:0000313" key="9">
    <source>
        <dbReference type="Proteomes" id="UP001180020"/>
    </source>
</evidence>
<evidence type="ECO:0000256" key="6">
    <source>
        <dbReference type="SAM" id="MobiDB-lite"/>
    </source>
</evidence>
<dbReference type="SUPFAM" id="SSF55874">
    <property type="entry name" value="ATPase domain of HSP90 chaperone/DNA topoisomerase II/histidine kinase"/>
    <property type="match status" value="1"/>
</dbReference>